<evidence type="ECO:0000313" key="2">
    <source>
        <dbReference type="Proteomes" id="UP000798488"/>
    </source>
</evidence>
<reference evidence="1" key="1">
    <citation type="submission" date="2016-02" db="EMBL/GenBank/DDBJ databases">
        <title>Draft Genome Sequence of Sporotomaculum syntrophicum Strain FB, a Syntrophic Benzoate Degrader.</title>
        <authorList>
            <person name="Nobu M.K."/>
            <person name="Narihiro T."/>
            <person name="Qiu Y.-L."/>
            <person name="Ohashi A."/>
            <person name="Liu W.-T."/>
            <person name="Yuji S."/>
        </authorList>
    </citation>
    <scope>NUCLEOTIDE SEQUENCE</scope>
    <source>
        <strain evidence="1">FB</strain>
    </source>
</reference>
<dbReference type="EMBL" id="LSRS01000002">
    <property type="protein sequence ID" value="KAF1086212.1"/>
    <property type="molecule type" value="Genomic_DNA"/>
</dbReference>
<organism evidence="1 2">
    <name type="scientific">Sporotomaculum syntrophicum</name>
    <dbReference type="NCBI Taxonomy" id="182264"/>
    <lineage>
        <taxon>Bacteria</taxon>
        <taxon>Bacillati</taxon>
        <taxon>Bacillota</taxon>
        <taxon>Clostridia</taxon>
        <taxon>Eubacteriales</taxon>
        <taxon>Desulfallaceae</taxon>
        <taxon>Sporotomaculum</taxon>
    </lineage>
</organism>
<dbReference type="RefSeq" id="WP_161821328.1">
    <property type="nucleotide sequence ID" value="NZ_LSRS01000002.1"/>
</dbReference>
<keyword evidence="2" id="KW-1185">Reference proteome</keyword>
<dbReference type="Proteomes" id="UP000798488">
    <property type="component" value="Unassembled WGS sequence"/>
</dbReference>
<dbReference type="Gene3D" id="1.10.287.1080">
    <property type="entry name" value="MazG-like"/>
    <property type="match status" value="1"/>
</dbReference>
<dbReference type="GO" id="GO:0009143">
    <property type="term" value="P:nucleoside triphosphate catabolic process"/>
    <property type="evidence" value="ECO:0007669"/>
    <property type="project" value="InterPro"/>
</dbReference>
<dbReference type="InterPro" id="IPR025984">
    <property type="entry name" value="DCTPP"/>
</dbReference>
<name>A0A9D2WT92_9FIRM</name>
<comment type="caution">
    <text evidence="1">The sequence shown here is derived from an EMBL/GenBank/DDBJ whole genome shotgun (WGS) entry which is preliminary data.</text>
</comment>
<dbReference type="AlphaFoldDB" id="A0A9D2WT92"/>
<gene>
    <name evidence="1" type="ORF">SPSYN_00953</name>
</gene>
<accession>A0A9D2WT92</accession>
<dbReference type="Pfam" id="PF12643">
    <property type="entry name" value="MazG-like"/>
    <property type="match status" value="1"/>
</dbReference>
<protein>
    <recommendedName>
        <fullName evidence="3">NTP pyrophosphohydrolase MazG putative catalytic core domain-containing protein</fullName>
    </recommendedName>
</protein>
<dbReference type="GO" id="GO:0047429">
    <property type="term" value="F:nucleoside triphosphate diphosphatase activity"/>
    <property type="evidence" value="ECO:0007669"/>
    <property type="project" value="InterPro"/>
</dbReference>
<evidence type="ECO:0008006" key="3">
    <source>
        <dbReference type="Google" id="ProtNLM"/>
    </source>
</evidence>
<evidence type="ECO:0000313" key="1">
    <source>
        <dbReference type="EMBL" id="KAF1086212.1"/>
    </source>
</evidence>
<dbReference type="OrthoDB" id="9791898at2"/>
<proteinExistence type="predicted"/>
<sequence>MTDATTNLKQLKDFVAIFVENSRLREYHNMEPSLLIDIETADLSHERVRDELIGLVIYCLSLANAAGIDLSSAIREKVVEILKGTQ</sequence>